<dbReference type="Pfam" id="PF02566">
    <property type="entry name" value="OsmC"/>
    <property type="match status" value="1"/>
</dbReference>
<accession>E1ZRK3</accession>
<dbReference type="GeneID" id="17351072"/>
<evidence type="ECO:0008006" key="3">
    <source>
        <dbReference type="Google" id="ProtNLM"/>
    </source>
</evidence>
<protein>
    <recommendedName>
        <fullName evidence="3">OsmC-like protein</fullName>
    </recommendedName>
</protein>
<dbReference type="PANTHER" id="PTHR35368:SF1">
    <property type="entry name" value="HYDROPEROXIDE REDUCTASE"/>
    <property type="match status" value="1"/>
</dbReference>
<sequence length="182" mass="18992">MPSDCAVCGQAAEPLAANGTPPSKPIPYEVDVTALSEGLKSEVQAAEHAFALDAGRALGGQQSAPSPVQAFLSSIVACTQITLQIVAKERGVDLQRIEWRGWGVFDTRKLVGGSDTDPRFQQIKASVTGKVFAGPSQKVLDELAGLPLALFPSAAATTARCPISQSLHPSIHFTLQLAASEA</sequence>
<dbReference type="InterPro" id="IPR015946">
    <property type="entry name" value="KH_dom-like_a/b"/>
</dbReference>
<dbReference type="InterPro" id="IPR003718">
    <property type="entry name" value="OsmC/Ohr_fam"/>
</dbReference>
<reference evidence="1 2" key="1">
    <citation type="journal article" date="2010" name="Plant Cell">
        <title>The Chlorella variabilis NC64A genome reveals adaptation to photosymbiosis, coevolution with viruses, and cryptic sex.</title>
        <authorList>
            <person name="Blanc G."/>
            <person name="Duncan G."/>
            <person name="Agarkova I."/>
            <person name="Borodovsky M."/>
            <person name="Gurnon J."/>
            <person name="Kuo A."/>
            <person name="Lindquist E."/>
            <person name="Lucas S."/>
            <person name="Pangilinan J."/>
            <person name="Polle J."/>
            <person name="Salamov A."/>
            <person name="Terry A."/>
            <person name="Yamada T."/>
            <person name="Dunigan D.D."/>
            <person name="Grigoriev I.V."/>
            <person name="Claverie J.M."/>
            <person name="Van Etten J.L."/>
        </authorList>
    </citation>
    <scope>NUCLEOTIDE SEQUENCE [LARGE SCALE GENOMIC DNA]</scope>
    <source>
        <strain evidence="1 2">NC64A</strain>
    </source>
</reference>
<evidence type="ECO:0000313" key="2">
    <source>
        <dbReference type="Proteomes" id="UP000008141"/>
    </source>
</evidence>
<dbReference type="AlphaFoldDB" id="E1ZRK3"/>
<gene>
    <name evidence="1" type="ORF">CHLNCDRAFT_140096</name>
</gene>
<dbReference type="KEGG" id="cvr:CHLNCDRAFT_140096"/>
<organism evidence="2">
    <name type="scientific">Chlorella variabilis</name>
    <name type="common">Green alga</name>
    <dbReference type="NCBI Taxonomy" id="554065"/>
    <lineage>
        <taxon>Eukaryota</taxon>
        <taxon>Viridiplantae</taxon>
        <taxon>Chlorophyta</taxon>
        <taxon>core chlorophytes</taxon>
        <taxon>Trebouxiophyceae</taxon>
        <taxon>Chlorellales</taxon>
        <taxon>Chlorellaceae</taxon>
        <taxon>Chlorella clade</taxon>
        <taxon>Chlorella</taxon>
    </lineage>
</organism>
<dbReference type="PANTHER" id="PTHR35368">
    <property type="entry name" value="HYDROPEROXIDE REDUCTASE"/>
    <property type="match status" value="1"/>
</dbReference>
<dbReference type="OrthoDB" id="2019818at2759"/>
<dbReference type="eggNOG" id="ENOG502SD2C">
    <property type="taxonomic scope" value="Eukaryota"/>
</dbReference>
<dbReference type="InParanoid" id="E1ZRK3"/>
<keyword evidence="2" id="KW-1185">Reference proteome</keyword>
<dbReference type="Gene3D" id="3.30.300.20">
    <property type="match status" value="1"/>
</dbReference>
<proteinExistence type="predicted"/>
<dbReference type="InterPro" id="IPR036102">
    <property type="entry name" value="OsmC/Ohrsf"/>
</dbReference>
<dbReference type="EMBL" id="GL433862">
    <property type="protein sequence ID" value="EFN51641.1"/>
    <property type="molecule type" value="Genomic_DNA"/>
</dbReference>
<dbReference type="Proteomes" id="UP000008141">
    <property type="component" value="Unassembled WGS sequence"/>
</dbReference>
<evidence type="ECO:0000313" key="1">
    <source>
        <dbReference type="EMBL" id="EFN51641.1"/>
    </source>
</evidence>
<dbReference type="InterPro" id="IPR052924">
    <property type="entry name" value="OsmC/Ohr_hydroprdx_reductase"/>
</dbReference>
<dbReference type="SUPFAM" id="SSF82784">
    <property type="entry name" value="OsmC-like"/>
    <property type="match status" value="1"/>
</dbReference>
<dbReference type="RefSeq" id="XP_005843743.1">
    <property type="nucleotide sequence ID" value="XM_005843681.1"/>
</dbReference>
<name>E1ZRK3_CHLVA</name>